<evidence type="ECO:0000256" key="7">
    <source>
        <dbReference type="SAM" id="Phobius"/>
    </source>
</evidence>
<dbReference type="CDD" id="cd16371">
    <property type="entry name" value="DMSOR_beta_like"/>
    <property type="match status" value="1"/>
</dbReference>
<proteinExistence type="predicted"/>
<dbReference type="PANTHER" id="PTHR43545">
    <property type="entry name" value="FORMATE DEHYDROGENASE, NITRATE-INDUCIBLE, IRON-SULFUR SUBUNIT"/>
    <property type="match status" value="1"/>
</dbReference>
<feature type="transmembrane region" description="Helical" evidence="7">
    <location>
        <begin position="305"/>
        <end position="330"/>
    </location>
</feature>
<feature type="transmembrane region" description="Helical" evidence="7">
    <location>
        <begin position="351"/>
        <end position="369"/>
    </location>
</feature>
<keyword evidence="7" id="KW-0812">Transmembrane</keyword>
<feature type="transmembrane region" description="Helical" evidence="7">
    <location>
        <begin position="451"/>
        <end position="471"/>
    </location>
</feature>
<feature type="transmembrane region" description="Helical" evidence="7">
    <location>
        <begin position="510"/>
        <end position="528"/>
    </location>
</feature>
<evidence type="ECO:0000313" key="9">
    <source>
        <dbReference type="EMBL" id="GGI08462.1"/>
    </source>
</evidence>
<reference evidence="9" key="1">
    <citation type="journal article" date="2014" name="Int. J. Syst. Evol. Microbiol.">
        <title>Complete genome sequence of Corynebacterium casei LMG S-19264T (=DSM 44701T), isolated from a smear-ripened cheese.</title>
        <authorList>
            <consortium name="US DOE Joint Genome Institute (JGI-PGF)"/>
            <person name="Walter F."/>
            <person name="Albersmeier A."/>
            <person name="Kalinowski J."/>
            <person name="Ruckert C."/>
        </authorList>
    </citation>
    <scope>NUCLEOTIDE SEQUENCE</scope>
    <source>
        <strain evidence="9">CGMCC 1.14988</strain>
    </source>
</reference>
<feature type="transmembrane region" description="Helical" evidence="7">
    <location>
        <begin position="415"/>
        <end position="439"/>
    </location>
</feature>
<keyword evidence="7" id="KW-1133">Transmembrane helix</keyword>
<organism evidence="9 10">
    <name type="scientific">Egicoccus halophilus</name>
    <dbReference type="NCBI Taxonomy" id="1670830"/>
    <lineage>
        <taxon>Bacteria</taxon>
        <taxon>Bacillati</taxon>
        <taxon>Actinomycetota</taxon>
        <taxon>Nitriliruptoria</taxon>
        <taxon>Egicoccales</taxon>
        <taxon>Egicoccaceae</taxon>
        <taxon>Egicoccus</taxon>
    </lineage>
</organism>
<keyword evidence="10" id="KW-1185">Reference proteome</keyword>
<evidence type="ECO:0000259" key="8">
    <source>
        <dbReference type="PROSITE" id="PS51379"/>
    </source>
</evidence>
<keyword evidence="3" id="KW-0479">Metal-binding</keyword>
<dbReference type="Pfam" id="PF13247">
    <property type="entry name" value="Fer4_11"/>
    <property type="match status" value="1"/>
</dbReference>
<dbReference type="PROSITE" id="PS51379">
    <property type="entry name" value="4FE4S_FER_2"/>
    <property type="match status" value="2"/>
</dbReference>
<feature type="domain" description="4Fe-4S ferredoxin-type" evidence="8">
    <location>
        <begin position="70"/>
        <end position="100"/>
    </location>
</feature>
<dbReference type="GO" id="GO:0051539">
    <property type="term" value="F:4 iron, 4 sulfur cluster binding"/>
    <property type="evidence" value="ECO:0007669"/>
    <property type="project" value="UniProtKB-KW"/>
</dbReference>
<dbReference type="AlphaFoldDB" id="A0A8J3AAC2"/>
<dbReference type="GO" id="GO:0030313">
    <property type="term" value="C:cell envelope"/>
    <property type="evidence" value="ECO:0007669"/>
    <property type="project" value="UniProtKB-SubCell"/>
</dbReference>
<keyword evidence="6" id="KW-0411">Iron-sulfur</keyword>
<evidence type="ECO:0000256" key="6">
    <source>
        <dbReference type="ARBA" id="ARBA00023014"/>
    </source>
</evidence>
<dbReference type="InterPro" id="IPR051555">
    <property type="entry name" value="FDH_Electron_Transfer_Unit"/>
</dbReference>
<keyword evidence="5" id="KW-0408">Iron</keyword>
<dbReference type="PROSITE" id="PS00198">
    <property type="entry name" value="4FE4S_FER_1"/>
    <property type="match status" value="1"/>
</dbReference>
<comment type="subcellular location">
    <subcellularLocation>
        <location evidence="1">Cell envelope</location>
    </subcellularLocation>
</comment>
<feature type="domain" description="4Fe-4S ferredoxin-type" evidence="8">
    <location>
        <begin position="154"/>
        <end position="183"/>
    </location>
</feature>
<dbReference type="PANTHER" id="PTHR43545:SF6">
    <property type="entry name" value="FORMATE DEHYDROGENASE, NITRATE-INDUCIBLE, IRON-SULFUR SUBUNIT"/>
    <property type="match status" value="1"/>
</dbReference>
<dbReference type="InterPro" id="IPR007059">
    <property type="entry name" value="DmsC"/>
</dbReference>
<dbReference type="Proteomes" id="UP000650511">
    <property type="component" value="Unassembled WGS sequence"/>
</dbReference>
<protein>
    <submittedName>
        <fullName evidence="9">Molybdopterin oxidoreductase</fullName>
    </submittedName>
</protein>
<accession>A0A8J3AAC2</accession>
<keyword evidence="7" id="KW-0472">Membrane</keyword>
<evidence type="ECO:0000256" key="5">
    <source>
        <dbReference type="ARBA" id="ARBA00023004"/>
    </source>
</evidence>
<evidence type="ECO:0000313" key="10">
    <source>
        <dbReference type="Proteomes" id="UP000650511"/>
    </source>
</evidence>
<evidence type="ECO:0000256" key="4">
    <source>
        <dbReference type="ARBA" id="ARBA00022737"/>
    </source>
</evidence>
<dbReference type="GO" id="GO:0019645">
    <property type="term" value="P:anaerobic electron transport chain"/>
    <property type="evidence" value="ECO:0007669"/>
    <property type="project" value="InterPro"/>
</dbReference>
<dbReference type="Gene3D" id="3.30.70.20">
    <property type="match status" value="2"/>
</dbReference>
<dbReference type="GO" id="GO:0016020">
    <property type="term" value="C:membrane"/>
    <property type="evidence" value="ECO:0007669"/>
    <property type="project" value="InterPro"/>
</dbReference>
<dbReference type="InterPro" id="IPR017900">
    <property type="entry name" value="4Fe4S_Fe_S_CS"/>
</dbReference>
<comment type="caution">
    <text evidence="9">The sequence shown here is derived from an EMBL/GenBank/DDBJ whole genome shotgun (WGS) entry which is preliminary data.</text>
</comment>
<dbReference type="OrthoDB" id="9779457at2"/>
<evidence type="ECO:0000256" key="1">
    <source>
        <dbReference type="ARBA" id="ARBA00004196"/>
    </source>
</evidence>
<keyword evidence="4" id="KW-0677">Repeat</keyword>
<feature type="transmembrane region" description="Helical" evidence="7">
    <location>
        <begin position="534"/>
        <end position="552"/>
    </location>
</feature>
<gene>
    <name evidence="9" type="ORF">GCM10011354_29200</name>
</gene>
<dbReference type="GO" id="GO:0046872">
    <property type="term" value="F:metal ion binding"/>
    <property type="evidence" value="ECO:0007669"/>
    <property type="project" value="UniProtKB-KW"/>
</dbReference>
<dbReference type="SUPFAM" id="SSF54862">
    <property type="entry name" value="4Fe-4S ferredoxins"/>
    <property type="match status" value="1"/>
</dbReference>
<name>A0A8J3AAC2_9ACTN</name>
<feature type="transmembrane region" description="Helical" evidence="7">
    <location>
        <begin position="381"/>
        <end position="403"/>
    </location>
</feature>
<feature type="transmembrane region" description="Helical" evidence="7">
    <location>
        <begin position="277"/>
        <end position="299"/>
    </location>
</feature>
<dbReference type="EMBL" id="BMHA01000012">
    <property type="protein sequence ID" value="GGI08462.1"/>
    <property type="molecule type" value="Genomic_DNA"/>
</dbReference>
<dbReference type="InterPro" id="IPR017896">
    <property type="entry name" value="4Fe4S_Fe-S-bd"/>
</dbReference>
<sequence>MPARHAHDMSETTVRTLIDEFLAEQAGTTAVERFARAHDDALDASPTAPLAARRYRDLLPATPPAPGQQYAFEVDLDACSGCKACVVACGSLNGLPSGQSFRRTGTLVGANDAEGTGRNLPVLRTVTTACHHCAEPGCLAGCPADAYVKDPDTGVVRHLDDQCIGCQYCTLTCPYEIPAYDAERGIVRKCDLCADRLSAGEAPACVQACPTHAISIRVVDLDDVHARGEDPWPIPSPDPAVTRPATRWRTSEDLRDGVRAVDADAVVPGHAHPPLTVMLVLTQAAVGTLLALLLGTWFVPELAAVVAGPAAATALGTGVVALGASVLHLGRPLQAWRAVLGLRHSWLSREIVAFGAFAGLTATAAAALATPTGPLAEAATWLLPTATVVGLLGVFTSVMVYAVTGRRWWSTPRVAARFAATTALTGCATLLLVVVGTAAVTGADVRGAVRALAIASGSVGVGVGAADLALLRHHRRHDVTAGRIAAIDDELARVAWLHVRRMPGLTASRLVALCLGALAAPWLTWRMLADDVGVGMLTAGAGLMTVVAGELLERWRFFTASAPPRMPGGLR</sequence>
<reference evidence="9" key="2">
    <citation type="submission" date="2020-09" db="EMBL/GenBank/DDBJ databases">
        <authorList>
            <person name="Sun Q."/>
            <person name="Zhou Y."/>
        </authorList>
    </citation>
    <scope>NUCLEOTIDE SEQUENCE</scope>
    <source>
        <strain evidence="9">CGMCC 1.14988</strain>
    </source>
</reference>
<evidence type="ECO:0000256" key="2">
    <source>
        <dbReference type="ARBA" id="ARBA00022485"/>
    </source>
</evidence>
<evidence type="ECO:0000256" key="3">
    <source>
        <dbReference type="ARBA" id="ARBA00022723"/>
    </source>
</evidence>
<keyword evidence="2" id="KW-0004">4Fe-4S</keyword>
<dbReference type="Pfam" id="PF04976">
    <property type="entry name" value="DmsC"/>
    <property type="match status" value="1"/>
</dbReference>